<reference evidence="2 3" key="1">
    <citation type="submission" date="2023-11" db="EMBL/GenBank/DDBJ databases">
        <title>A Novel Polar Bacteriovorax (B. antarcticus) Isolated from the Biocrust in Antarctica.</title>
        <authorList>
            <person name="Mun W."/>
            <person name="Choi S.Y."/>
            <person name="Mitchell R.J."/>
        </authorList>
    </citation>
    <scope>NUCLEOTIDE SEQUENCE [LARGE SCALE GENOMIC DNA]</scope>
    <source>
        <strain evidence="2 3">PP10</strain>
    </source>
</reference>
<dbReference type="RefSeq" id="WP_323577046.1">
    <property type="nucleotide sequence ID" value="NZ_JAYGJQ010000002.1"/>
</dbReference>
<evidence type="ECO:0000313" key="2">
    <source>
        <dbReference type="EMBL" id="MEA9357152.1"/>
    </source>
</evidence>
<dbReference type="Proteomes" id="UP001302274">
    <property type="component" value="Unassembled WGS sequence"/>
</dbReference>
<evidence type="ECO:0000256" key="1">
    <source>
        <dbReference type="SAM" id="Phobius"/>
    </source>
</evidence>
<keyword evidence="3" id="KW-1185">Reference proteome</keyword>
<feature type="transmembrane region" description="Helical" evidence="1">
    <location>
        <begin position="132"/>
        <end position="154"/>
    </location>
</feature>
<sequence length="156" mass="17304">MNKIPNHITEQILGTVRAKLHPKLSHLILKLFSVHLLTAVITLSVCPQFGFKIFKLPVNLMNEFMVFGMPACYFLCGLFFTATSTAMAAIVLQRDEIRALKFHKTLAAAALILSSIGFFGIMNPNFFLEFSMLWLIGAITGVVMTLEVSGRILARA</sequence>
<proteinExistence type="predicted"/>
<evidence type="ECO:0000313" key="3">
    <source>
        <dbReference type="Proteomes" id="UP001302274"/>
    </source>
</evidence>
<keyword evidence="1" id="KW-1133">Transmembrane helix</keyword>
<feature type="transmembrane region" description="Helical" evidence="1">
    <location>
        <begin position="71"/>
        <end position="93"/>
    </location>
</feature>
<feature type="transmembrane region" description="Helical" evidence="1">
    <location>
        <begin position="27"/>
        <end position="51"/>
    </location>
</feature>
<organism evidence="2 3">
    <name type="scientific">Bacteriovorax antarcticus</name>
    <dbReference type="NCBI Taxonomy" id="3088717"/>
    <lineage>
        <taxon>Bacteria</taxon>
        <taxon>Pseudomonadati</taxon>
        <taxon>Bdellovibrionota</taxon>
        <taxon>Bacteriovoracia</taxon>
        <taxon>Bacteriovoracales</taxon>
        <taxon>Bacteriovoracaceae</taxon>
        <taxon>Bacteriovorax</taxon>
    </lineage>
</organism>
<comment type="caution">
    <text evidence="2">The sequence shown here is derived from an EMBL/GenBank/DDBJ whole genome shotgun (WGS) entry which is preliminary data.</text>
</comment>
<keyword evidence="1" id="KW-0812">Transmembrane</keyword>
<name>A0ABU5VX27_9BACT</name>
<keyword evidence="1" id="KW-0472">Membrane</keyword>
<protein>
    <submittedName>
        <fullName evidence="2">Uncharacterized protein</fullName>
    </submittedName>
</protein>
<gene>
    <name evidence="2" type="ORF">SHI21_13085</name>
</gene>
<accession>A0ABU5VX27</accession>
<dbReference type="EMBL" id="JAYGJQ010000002">
    <property type="protein sequence ID" value="MEA9357152.1"/>
    <property type="molecule type" value="Genomic_DNA"/>
</dbReference>
<feature type="transmembrane region" description="Helical" evidence="1">
    <location>
        <begin position="105"/>
        <end position="126"/>
    </location>
</feature>